<evidence type="ECO:0000256" key="11">
    <source>
        <dbReference type="ARBA" id="ARBA00022927"/>
    </source>
</evidence>
<evidence type="ECO:0000256" key="16">
    <source>
        <dbReference type="ARBA" id="ARBA00046106"/>
    </source>
</evidence>
<keyword evidence="11" id="KW-0653">Protein transport</keyword>
<dbReference type="PANTHER" id="PTHR10130:SF0">
    <property type="entry name" value="GH08708P"/>
    <property type="match status" value="1"/>
</dbReference>
<evidence type="ECO:0000256" key="14">
    <source>
        <dbReference type="ARBA" id="ARBA00032505"/>
    </source>
</evidence>
<evidence type="ECO:0000256" key="13">
    <source>
        <dbReference type="ARBA" id="ARBA00030232"/>
    </source>
</evidence>
<name>A0A4Y7NLX6_9CRUS</name>
<keyword evidence="6" id="KW-0963">Cytoplasm</keyword>
<comment type="function">
    <text evidence="15">In addition to promoting peroxisomal translocation of proteins containing a PTS1 peroxisomal targeting signal, mediates peroxisomal import of proteins containing a C-terminal PTS2-type peroxisomal targeting signal via its interaction with PEX7. Interaction with PEX7 only takes place when PEX7 is associated with cargo proteins containing a PTS2 peroxisomal targeting signal. PEX7 along with PTS2-containing cargo proteins are then translocated through the PEX13-PEX14 docking complex together with PEX5.</text>
</comment>
<feature type="repeat" description="TPR" evidence="17">
    <location>
        <begin position="515"/>
        <end position="548"/>
    </location>
</feature>
<protein>
    <recommendedName>
        <fullName evidence="4">Peroxisomal targeting signal 1 receptor</fullName>
    </recommendedName>
    <alternativeName>
        <fullName evidence="13">PTS1-BP</fullName>
    </alternativeName>
    <alternativeName>
        <fullName evidence="14">Peroxin-5</fullName>
    </alternativeName>
</protein>
<accession>A0A4Y7NLX6</accession>
<evidence type="ECO:0000256" key="6">
    <source>
        <dbReference type="ARBA" id="ARBA00022490"/>
    </source>
</evidence>
<dbReference type="PANTHER" id="PTHR10130">
    <property type="entry name" value="PEROXISOMAL TARGETING SIGNAL 1 RECEPTOR PEX5"/>
    <property type="match status" value="1"/>
</dbReference>
<comment type="function">
    <text evidence="16">Receptor that mediates peroxisomal import of proteins containing a C-terminal PTS1-type tripeptide peroxisomal targeting signal (SKL-type). Binds to cargo proteins containing a PTS1 peroxisomal targeting signal in the cytosol, and translocates them into the peroxisome matrix by passing through the PEX13-PEX14 docking complex along with cargo proteins. PEX5 receptor is then retrotranslocated into the cytosol, leading to release of bound cargo in the peroxisome matrix, and reset for a subsequent peroxisome import cycle.</text>
</comment>
<dbReference type="AlphaFoldDB" id="A0A4Y7NLX6"/>
<keyword evidence="7" id="KW-1017">Isopeptide bond</keyword>
<dbReference type="SUPFAM" id="SSF48452">
    <property type="entry name" value="TPR-like"/>
    <property type="match status" value="1"/>
</dbReference>
<keyword evidence="12" id="KW-0576">Peroxisome</keyword>
<evidence type="ECO:0000256" key="1">
    <source>
        <dbReference type="ARBA" id="ARBA00004253"/>
    </source>
</evidence>
<dbReference type="InterPro" id="IPR024111">
    <property type="entry name" value="PEX5/PEX5L"/>
</dbReference>
<organism evidence="18">
    <name type="scientific">Scapholeberis mucronata</name>
    <dbReference type="NCBI Taxonomy" id="202097"/>
    <lineage>
        <taxon>Eukaryota</taxon>
        <taxon>Metazoa</taxon>
        <taxon>Ecdysozoa</taxon>
        <taxon>Arthropoda</taxon>
        <taxon>Crustacea</taxon>
        <taxon>Branchiopoda</taxon>
        <taxon>Diplostraca</taxon>
        <taxon>Cladocera</taxon>
        <taxon>Anomopoda</taxon>
        <taxon>Daphniidae</taxon>
        <taxon>Scapholeberis</taxon>
    </lineage>
</organism>
<comment type="similarity">
    <text evidence="3">Belongs to the peroxisomal targeting signal receptor family.</text>
</comment>
<dbReference type="FunFam" id="1.25.40.10:FF:000034">
    <property type="entry name" value="Peroxisomal biogenesis factor 5 isoform 1"/>
    <property type="match status" value="1"/>
</dbReference>
<evidence type="ECO:0000256" key="2">
    <source>
        <dbReference type="ARBA" id="ARBA00004514"/>
    </source>
</evidence>
<evidence type="ECO:0000256" key="12">
    <source>
        <dbReference type="ARBA" id="ARBA00023140"/>
    </source>
</evidence>
<feature type="repeat" description="TPR" evidence="17">
    <location>
        <begin position="481"/>
        <end position="514"/>
    </location>
</feature>
<keyword evidence="8" id="KW-0677">Repeat</keyword>
<sequence>MAFRDLVEGDCGGRNPMLKVASHFTKDQGFRDDLVLPHRQTDSRPEDVMVREFLEGIPPPSQVGSRGAFNMDSLLREMRELENPEGMSRLPIQAGPKVAHHVFDEKNWADDFLRKETNAIQEDMQAAGGWSSEFLDHPGYIGVVDDYVSDWDSHWNTLTSHVDNPGASVEAVDQLAQTASEIIDRMKDPKFAQSEFLQFMHKVSQGEENLTTSEARVTDKEFGSSNWENEFLGVDGITKQPQLSTDKDWTSEFLTNPQPDLAEEWTKEFSGGASAEVFRSNPPSTQNDFWSQLQQDWDKAAEDNPSDFGWLKETKDSSTDYAFEAENPYQDSSDPYNEGLKKKLEGDLPGAILLFEAALQKDSDHVKAWELLGLTLAENEQDPGAISAYKRCLALEPSNLTAIMGLAVSYTNESYQLQACQALEDWLRNNPKYAHVVSSSSAPVNERERTFTSLVSGDTFNRVQDMYLAAARLQPSVDLDPDVQTGLGVLLNLSGDFDKAPDCFRSALQMKPNDALLWNRLGATLANGGRSEEAIEAYYKALEQSPGFIRARYNLAVSCINLGAHREAAEHLVSALLLQARRSKRVMSDNIWSTLRMVLNLMDRREFIPDIDARDLTRLASEFGIAEQ</sequence>
<dbReference type="GO" id="GO:0005829">
    <property type="term" value="C:cytosol"/>
    <property type="evidence" value="ECO:0007669"/>
    <property type="project" value="UniProtKB-SubCell"/>
</dbReference>
<dbReference type="SMART" id="SM00028">
    <property type="entry name" value="TPR"/>
    <property type="match status" value="5"/>
</dbReference>
<keyword evidence="5" id="KW-0813">Transport</keyword>
<evidence type="ECO:0000256" key="8">
    <source>
        <dbReference type="ARBA" id="ARBA00022737"/>
    </source>
</evidence>
<evidence type="ECO:0000256" key="10">
    <source>
        <dbReference type="ARBA" id="ARBA00022843"/>
    </source>
</evidence>
<proteinExistence type="evidence at transcript level"/>
<feature type="repeat" description="TPR" evidence="17">
    <location>
        <begin position="366"/>
        <end position="399"/>
    </location>
</feature>
<comment type="subcellular location">
    <subcellularLocation>
        <location evidence="2">Cytoplasm</location>
        <location evidence="2">Cytosol</location>
    </subcellularLocation>
    <subcellularLocation>
        <location evidence="1">Peroxisome matrix</location>
    </subcellularLocation>
</comment>
<evidence type="ECO:0000256" key="15">
    <source>
        <dbReference type="ARBA" id="ARBA00046072"/>
    </source>
</evidence>
<dbReference type="GO" id="GO:0005052">
    <property type="term" value="F:peroxisome matrix targeting signal-1 binding"/>
    <property type="evidence" value="ECO:0007669"/>
    <property type="project" value="TreeGrafter"/>
</dbReference>
<evidence type="ECO:0000256" key="3">
    <source>
        <dbReference type="ARBA" id="ARBA00005348"/>
    </source>
</evidence>
<dbReference type="InterPro" id="IPR011990">
    <property type="entry name" value="TPR-like_helical_dom_sf"/>
</dbReference>
<keyword evidence="9 17" id="KW-0802">TPR repeat</keyword>
<keyword evidence="10" id="KW-0832">Ubl conjugation</keyword>
<dbReference type="GO" id="GO:0005782">
    <property type="term" value="C:peroxisomal matrix"/>
    <property type="evidence" value="ECO:0007669"/>
    <property type="project" value="UniProtKB-SubCell"/>
</dbReference>
<evidence type="ECO:0000256" key="4">
    <source>
        <dbReference type="ARBA" id="ARBA00018416"/>
    </source>
</evidence>
<dbReference type="Pfam" id="PF13432">
    <property type="entry name" value="TPR_16"/>
    <property type="match status" value="2"/>
</dbReference>
<dbReference type="Gene3D" id="1.25.40.10">
    <property type="entry name" value="Tetratricopeptide repeat domain"/>
    <property type="match status" value="1"/>
</dbReference>
<dbReference type="GO" id="GO:0005778">
    <property type="term" value="C:peroxisomal membrane"/>
    <property type="evidence" value="ECO:0007669"/>
    <property type="project" value="TreeGrafter"/>
</dbReference>
<evidence type="ECO:0000256" key="9">
    <source>
        <dbReference type="ARBA" id="ARBA00022803"/>
    </source>
</evidence>
<dbReference type="InterPro" id="IPR019734">
    <property type="entry name" value="TPR_rpt"/>
</dbReference>
<evidence type="ECO:0000256" key="5">
    <source>
        <dbReference type="ARBA" id="ARBA00022448"/>
    </source>
</evidence>
<evidence type="ECO:0000256" key="17">
    <source>
        <dbReference type="PROSITE-ProRule" id="PRU00339"/>
    </source>
</evidence>
<gene>
    <name evidence="18" type="primary">EOG090X054E</name>
</gene>
<reference evidence="18" key="1">
    <citation type="submission" date="2018-08" db="EMBL/GenBank/DDBJ databases">
        <authorList>
            <person name="Cornetti L."/>
        </authorList>
    </citation>
    <scope>NUCLEOTIDE SEQUENCE</scope>
    <source>
        <strain evidence="18">BE-ASS</strain>
    </source>
</reference>
<evidence type="ECO:0000313" key="18">
    <source>
        <dbReference type="EMBL" id="SVE93586.1"/>
    </source>
</evidence>
<dbReference type="GO" id="GO:0016560">
    <property type="term" value="P:protein import into peroxisome matrix, docking"/>
    <property type="evidence" value="ECO:0007669"/>
    <property type="project" value="TreeGrafter"/>
</dbReference>
<evidence type="ECO:0000256" key="7">
    <source>
        <dbReference type="ARBA" id="ARBA00022499"/>
    </source>
</evidence>
<dbReference type="PROSITE" id="PS50005">
    <property type="entry name" value="TPR"/>
    <property type="match status" value="3"/>
</dbReference>
<dbReference type="EMBL" id="LR023967">
    <property type="protein sequence ID" value="SVE93586.1"/>
    <property type="molecule type" value="mRNA"/>
</dbReference>